<sequence>MAAPAHYIRSIHTSFTNAPHSLVAPRSASSAWSTTTTQQSAYGGYTQPRRSSAGPKASLTSGYTAGYNALGATAGSNGGAIMNTHNTHSYTHHLQNPAAHAQGQGYQGQTQRGRRVQEQQQQQGQRGAGVQGGRRRSVSIRMPPTYSYSSANPSALAASSQQPSRPVSPSQLSAAAPVFTPRQALIQEATSMATAATSAPTRTSSPAVTPVTMVKKEKPTYKFDPFADDDADGDVSMSASVSSADALTSAFGPYELQTIHIPPAAPRDIARYSSPSRSPSPPSTSLAAPEPEHLSAPPPTPKLSAAPLPPTTASEPLLTSDPFSTTQSYSQSSAPTTIVNRPRDDYLARIVAGLLLQRQMSGRPRRRAVYASGCGGVGMYRKSRLSAGWVGAGIGEA</sequence>
<dbReference type="EMBL" id="JAACJJ010000031">
    <property type="protein sequence ID" value="KAF5318061.1"/>
    <property type="molecule type" value="Genomic_DNA"/>
</dbReference>
<evidence type="ECO:0000256" key="1">
    <source>
        <dbReference type="SAM" id="MobiDB-lite"/>
    </source>
</evidence>
<evidence type="ECO:0000313" key="3">
    <source>
        <dbReference type="Proteomes" id="UP000567179"/>
    </source>
</evidence>
<feature type="region of interest" description="Disordered" evidence="1">
    <location>
        <begin position="28"/>
        <end position="58"/>
    </location>
</feature>
<feature type="compositionally biased region" description="Low complexity" evidence="1">
    <location>
        <begin position="28"/>
        <end position="41"/>
    </location>
</feature>
<protein>
    <submittedName>
        <fullName evidence="2">Uncharacterized protein</fullName>
    </submittedName>
</protein>
<proteinExistence type="predicted"/>
<feature type="compositionally biased region" description="Low complexity" evidence="1">
    <location>
        <begin position="146"/>
        <end position="173"/>
    </location>
</feature>
<feature type="region of interest" description="Disordered" evidence="1">
    <location>
        <begin position="99"/>
        <end position="173"/>
    </location>
</feature>
<reference evidence="2 3" key="1">
    <citation type="journal article" date="2020" name="ISME J.">
        <title>Uncovering the hidden diversity of litter-decomposition mechanisms in mushroom-forming fungi.</title>
        <authorList>
            <person name="Floudas D."/>
            <person name="Bentzer J."/>
            <person name="Ahren D."/>
            <person name="Johansson T."/>
            <person name="Persson P."/>
            <person name="Tunlid A."/>
        </authorList>
    </citation>
    <scope>NUCLEOTIDE SEQUENCE [LARGE SCALE GENOMIC DNA]</scope>
    <source>
        <strain evidence="2 3">CBS 101986</strain>
    </source>
</reference>
<feature type="compositionally biased region" description="Polar residues" evidence="1">
    <location>
        <begin position="321"/>
        <end position="339"/>
    </location>
</feature>
<keyword evidence="3" id="KW-1185">Reference proteome</keyword>
<comment type="caution">
    <text evidence="2">The sequence shown here is derived from an EMBL/GenBank/DDBJ whole genome shotgun (WGS) entry which is preliminary data.</text>
</comment>
<gene>
    <name evidence="2" type="ORF">D9619_012081</name>
</gene>
<dbReference type="Proteomes" id="UP000567179">
    <property type="component" value="Unassembled WGS sequence"/>
</dbReference>
<dbReference type="AlphaFoldDB" id="A0A8H5B888"/>
<accession>A0A8H5B888</accession>
<evidence type="ECO:0000313" key="2">
    <source>
        <dbReference type="EMBL" id="KAF5318061.1"/>
    </source>
</evidence>
<name>A0A8H5B888_9AGAR</name>
<organism evidence="2 3">
    <name type="scientific">Psilocybe cf. subviscida</name>
    <dbReference type="NCBI Taxonomy" id="2480587"/>
    <lineage>
        <taxon>Eukaryota</taxon>
        <taxon>Fungi</taxon>
        <taxon>Dikarya</taxon>
        <taxon>Basidiomycota</taxon>
        <taxon>Agaricomycotina</taxon>
        <taxon>Agaricomycetes</taxon>
        <taxon>Agaricomycetidae</taxon>
        <taxon>Agaricales</taxon>
        <taxon>Agaricineae</taxon>
        <taxon>Strophariaceae</taxon>
        <taxon>Psilocybe</taxon>
    </lineage>
</organism>
<feature type="region of interest" description="Disordered" evidence="1">
    <location>
        <begin position="265"/>
        <end position="340"/>
    </location>
</feature>
<feature type="compositionally biased region" description="Low complexity" evidence="1">
    <location>
        <begin position="102"/>
        <end position="111"/>
    </location>
</feature>